<evidence type="ECO:0000256" key="4">
    <source>
        <dbReference type="ARBA" id="ARBA00024207"/>
    </source>
</evidence>
<evidence type="ECO:0000313" key="6">
    <source>
        <dbReference type="Proteomes" id="UP000198852"/>
    </source>
</evidence>
<dbReference type="PANTHER" id="PTHR33397">
    <property type="entry name" value="UPF0331 PROTEIN YUTE"/>
    <property type="match status" value="1"/>
</dbReference>
<accession>A0A1I6QRC1</accession>
<dbReference type="InterPro" id="IPR008201">
    <property type="entry name" value="HepT-like"/>
</dbReference>
<dbReference type="AlphaFoldDB" id="A0A1I6QRC1"/>
<name>A0A1I6QRC1_9PSEU</name>
<keyword evidence="2" id="KW-0540">Nuclease</keyword>
<dbReference type="Proteomes" id="UP000198852">
    <property type="component" value="Unassembled WGS sequence"/>
</dbReference>
<dbReference type="InterPro" id="IPR052379">
    <property type="entry name" value="Type_VII_TA_RNase"/>
</dbReference>
<protein>
    <submittedName>
        <fullName evidence="5">Uncharacterized conserved protein YutE, UPF0331/DUF86 family</fullName>
    </submittedName>
</protein>
<evidence type="ECO:0000256" key="1">
    <source>
        <dbReference type="ARBA" id="ARBA00022649"/>
    </source>
</evidence>
<dbReference type="NCBIfam" id="NF047751">
    <property type="entry name" value="HepT_toxin"/>
    <property type="match status" value="1"/>
</dbReference>
<evidence type="ECO:0000256" key="3">
    <source>
        <dbReference type="ARBA" id="ARBA00022801"/>
    </source>
</evidence>
<dbReference type="RefSeq" id="WP_175547989.1">
    <property type="nucleotide sequence ID" value="NZ_FOZX01000002.1"/>
</dbReference>
<organism evidence="5 6">
    <name type="scientific">Saccharopolyspora flava</name>
    <dbReference type="NCBI Taxonomy" id="95161"/>
    <lineage>
        <taxon>Bacteria</taxon>
        <taxon>Bacillati</taxon>
        <taxon>Actinomycetota</taxon>
        <taxon>Actinomycetes</taxon>
        <taxon>Pseudonocardiales</taxon>
        <taxon>Pseudonocardiaceae</taxon>
        <taxon>Saccharopolyspora</taxon>
    </lineage>
</organism>
<dbReference type="STRING" id="95161.SAMN05660874_01731"/>
<evidence type="ECO:0000256" key="2">
    <source>
        <dbReference type="ARBA" id="ARBA00022722"/>
    </source>
</evidence>
<dbReference type="GO" id="GO:0016787">
    <property type="term" value="F:hydrolase activity"/>
    <property type="evidence" value="ECO:0007669"/>
    <property type="project" value="UniProtKB-KW"/>
</dbReference>
<dbReference type="EMBL" id="FOZX01000002">
    <property type="protein sequence ID" value="SFS54882.1"/>
    <property type="molecule type" value="Genomic_DNA"/>
</dbReference>
<dbReference type="Pfam" id="PF01934">
    <property type="entry name" value="HepT-like"/>
    <property type="match status" value="1"/>
</dbReference>
<sequence length="147" mass="16190">MTPRRLDVEVLRNKLDAVDRATTTLQSITPLDADKLRSEPVTAAAVERLTCRLVDLAADVNTHIGSVVLGRAPENYRESFDLMEQAGALTGELVEKIKPSVGMRNAIVHEYLRIDYDIVAAAVPLALETYSEYRKQVAGYVYDQAAG</sequence>
<dbReference type="GO" id="GO:0110001">
    <property type="term" value="C:toxin-antitoxin complex"/>
    <property type="evidence" value="ECO:0007669"/>
    <property type="project" value="InterPro"/>
</dbReference>
<gene>
    <name evidence="5" type="ORF">SAMN05660874_01731</name>
</gene>
<comment type="similarity">
    <text evidence="4">Belongs to the HepT RNase toxin family.</text>
</comment>
<dbReference type="InterPro" id="IPR037038">
    <property type="entry name" value="HepT-like_sf"/>
</dbReference>
<proteinExistence type="inferred from homology"/>
<dbReference type="GO" id="GO:0004540">
    <property type="term" value="F:RNA nuclease activity"/>
    <property type="evidence" value="ECO:0007669"/>
    <property type="project" value="InterPro"/>
</dbReference>
<dbReference type="PANTHER" id="PTHR33397:SF5">
    <property type="entry name" value="RNASE YUTE-RELATED"/>
    <property type="match status" value="1"/>
</dbReference>
<evidence type="ECO:0000313" key="5">
    <source>
        <dbReference type="EMBL" id="SFS54882.1"/>
    </source>
</evidence>
<keyword evidence="6" id="KW-1185">Reference proteome</keyword>
<dbReference type="Gene3D" id="1.20.120.580">
    <property type="entry name" value="bsu32300-like"/>
    <property type="match status" value="1"/>
</dbReference>
<reference evidence="6" key="1">
    <citation type="submission" date="2016-10" db="EMBL/GenBank/DDBJ databases">
        <authorList>
            <person name="Varghese N."/>
            <person name="Submissions S."/>
        </authorList>
    </citation>
    <scope>NUCLEOTIDE SEQUENCE [LARGE SCALE GENOMIC DNA]</scope>
    <source>
        <strain evidence="6">DSM 44771</strain>
    </source>
</reference>
<keyword evidence="1" id="KW-1277">Toxin-antitoxin system</keyword>
<keyword evidence="3" id="KW-0378">Hydrolase</keyword>